<dbReference type="AlphaFoldDB" id="A0A8C5QMQ5"/>
<keyword evidence="2" id="KW-1185">Reference proteome</keyword>
<sequence length="122" mass="13338">SECQIPGLERQIFTAGKTQADDILSKDYKFLLLEKEKAPAKKDGDMLIMSKDSGKVFTASSGGHSYTEESLKKEKQFTKSVDMSYKAEANGGLKVTKDKATYAGKSGDCFTYSVCIIVKVTC</sequence>
<proteinExistence type="predicted"/>
<evidence type="ECO:0000313" key="2">
    <source>
        <dbReference type="Proteomes" id="UP000694569"/>
    </source>
</evidence>
<reference evidence="1" key="2">
    <citation type="submission" date="2025-09" db="UniProtKB">
        <authorList>
            <consortium name="Ensembl"/>
        </authorList>
    </citation>
    <scope>IDENTIFICATION</scope>
</reference>
<dbReference type="Ensembl" id="ENSLLET00000041615.1">
    <property type="protein sequence ID" value="ENSLLEP00000040002.1"/>
    <property type="gene ID" value="ENSLLEG00000025427.1"/>
</dbReference>
<reference evidence="1" key="1">
    <citation type="submission" date="2025-08" db="UniProtKB">
        <authorList>
            <consortium name="Ensembl"/>
        </authorList>
    </citation>
    <scope>IDENTIFICATION</scope>
</reference>
<organism evidence="1 2">
    <name type="scientific">Leptobrachium leishanense</name>
    <name type="common">Leishan spiny toad</name>
    <dbReference type="NCBI Taxonomy" id="445787"/>
    <lineage>
        <taxon>Eukaryota</taxon>
        <taxon>Metazoa</taxon>
        <taxon>Chordata</taxon>
        <taxon>Craniata</taxon>
        <taxon>Vertebrata</taxon>
        <taxon>Euteleostomi</taxon>
        <taxon>Amphibia</taxon>
        <taxon>Batrachia</taxon>
        <taxon>Anura</taxon>
        <taxon>Pelobatoidea</taxon>
        <taxon>Megophryidae</taxon>
        <taxon>Leptobrachium</taxon>
    </lineage>
</organism>
<evidence type="ECO:0000313" key="1">
    <source>
        <dbReference type="Ensembl" id="ENSLLEP00000040002.1"/>
    </source>
</evidence>
<protein>
    <submittedName>
        <fullName evidence="1">Uncharacterized protein</fullName>
    </submittedName>
</protein>
<dbReference type="Proteomes" id="UP000694569">
    <property type="component" value="Unplaced"/>
</dbReference>
<dbReference type="OrthoDB" id="9950082at2759"/>
<dbReference type="GeneTree" id="ENSGT01140000282595"/>
<accession>A0A8C5QMQ5</accession>
<name>A0A8C5QMQ5_9ANUR</name>